<evidence type="ECO:0000313" key="2">
    <source>
        <dbReference type="EMBL" id="MDQ0315522.1"/>
    </source>
</evidence>
<dbReference type="PANTHER" id="PTHR30411">
    <property type="entry name" value="CYTOPLASMIC PROTEIN"/>
    <property type="match status" value="1"/>
</dbReference>
<dbReference type="SUPFAM" id="SSF55826">
    <property type="entry name" value="YbaK/ProRS associated domain"/>
    <property type="match status" value="1"/>
</dbReference>
<dbReference type="EMBL" id="JAUSUL010000002">
    <property type="protein sequence ID" value="MDQ0315522.1"/>
    <property type="molecule type" value="Genomic_DNA"/>
</dbReference>
<dbReference type="Gene3D" id="3.90.960.10">
    <property type="entry name" value="YbaK/aminoacyl-tRNA synthetase-associated domain"/>
    <property type="match status" value="1"/>
</dbReference>
<name>A0AAE4ASV9_9HYPH</name>
<keyword evidence="3" id="KW-1185">Reference proteome</keyword>
<reference evidence="2" key="1">
    <citation type="submission" date="2023-07" db="EMBL/GenBank/DDBJ databases">
        <title>Genomic Encyclopedia of Type Strains, Phase IV (KMG-IV): sequencing the most valuable type-strain genomes for metagenomic binning, comparative biology and taxonomic classification.</title>
        <authorList>
            <person name="Goeker M."/>
        </authorList>
    </citation>
    <scope>NUCLEOTIDE SEQUENCE</scope>
    <source>
        <strain evidence="2">DSM 21202</strain>
    </source>
</reference>
<sequence>MSEDTLPASALRVADAARAAGLDIEVRVMPASTRTAEEAAAACGTGVAQIVKSLVFRGKDSGRPLLLLVSGTNRVHEASVGRRIGEKLARPDADFVRAETGFAIGGIPPIGHEAAIPVYMDRSLLDYDVVWAAAGTPNAVFSVAPAALRDASNATVIEVTPDS</sequence>
<dbReference type="GO" id="GO:0002161">
    <property type="term" value="F:aminoacyl-tRNA deacylase activity"/>
    <property type="evidence" value="ECO:0007669"/>
    <property type="project" value="InterPro"/>
</dbReference>
<dbReference type="Pfam" id="PF04073">
    <property type="entry name" value="tRNA_edit"/>
    <property type="match status" value="1"/>
</dbReference>
<comment type="caution">
    <text evidence="2">The sequence shown here is derived from an EMBL/GenBank/DDBJ whole genome shotgun (WGS) entry which is preliminary data.</text>
</comment>
<evidence type="ECO:0000259" key="1">
    <source>
        <dbReference type="Pfam" id="PF04073"/>
    </source>
</evidence>
<evidence type="ECO:0000313" key="3">
    <source>
        <dbReference type="Proteomes" id="UP001229244"/>
    </source>
</evidence>
<dbReference type="InterPro" id="IPR007214">
    <property type="entry name" value="YbaK/aa-tRNA-synth-assoc-dom"/>
</dbReference>
<dbReference type="Proteomes" id="UP001229244">
    <property type="component" value="Unassembled WGS sequence"/>
</dbReference>
<gene>
    <name evidence="2" type="ORF">J2S73_001979</name>
</gene>
<proteinExistence type="predicted"/>
<dbReference type="CDD" id="cd04333">
    <property type="entry name" value="ProX_deacylase"/>
    <property type="match status" value="1"/>
</dbReference>
<dbReference type="AlphaFoldDB" id="A0AAE4ASV9"/>
<dbReference type="InterPro" id="IPR036754">
    <property type="entry name" value="YbaK/aa-tRNA-synt-asso_dom_sf"/>
</dbReference>
<accession>A0AAE4ASV9</accession>
<dbReference type="RefSeq" id="WP_306885351.1">
    <property type="nucleotide sequence ID" value="NZ_JAUSUL010000002.1"/>
</dbReference>
<protein>
    <submittedName>
        <fullName evidence="2">Prolyl-tRNA editing enzyme YbaK/EbsC (Cys-tRNA(Pro) deacylase)</fullName>
    </submittedName>
</protein>
<dbReference type="PANTHER" id="PTHR30411:SF1">
    <property type="entry name" value="CYTOPLASMIC PROTEIN"/>
    <property type="match status" value="1"/>
</dbReference>
<feature type="domain" description="YbaK/aminoacyl-tRNA synthetase-associated" evidence="1">
    <location>
        <begin position="32"/>
        <end position="150"/>
    </location>
</feature>
<organism evidence="2 3">
    <name type="scientific">Amorphus orientalis</name>
    <dbReference type="NCBI Taxonomy" id="649198"/>
    <lineage>
        <taxon>Bacteria</taxon>
        <taxon>Pseudomonadati</taxon>
        <taxon>Pseudomonadota</taxon>
        <taxon>Alphaproteobacteria</taxon>
        <taxon>Hyphomicrobiales</taxon>
        <taxon>Amorphaceae</taxon>
        <taxon>Amorphus</taxon>
    </lineage>
</organism>